<dbReference type="InterPro" id="IPR019734">
    <property type="entry name" value="TPR_rpt"/>
</dbReference>
<dbReference type="Gene3D" id="1.10.260.40">
    <property type="entry name" value="lambda repressor-like DNA-binding domains"/>
    <property type="match status" value="1"/>
</dbReference>
<name>A0A371ISJ1_9FIRM</name>
<keyword evidence="4 6" id="KW-0802">TPR repeat</keyword>
<organism evidence="8 9">
    <name type="scientific">Romboutsia maritimum</name>
    <dbReference type="NCBI Taxonomy" id="2020948"/>
    <lineage>
        <taxon>Bacteria</taxon>
        <taxon>Bacillati</taxon>
        <taxon>Bacillota</taxon>
        <taxon>Clostridia</taxon>
        <taxon>Peptostreptococcales</taxon>
        <taxon>Peptostreptococcaceae</taxon>
        <taxon>Romboutsia</taxon>
    </lineage>
</organism>
<evidence type="ECO:0000313" key="8">
    <source>
        <dbReference type="EMBL" id="RDY23439.1"/>
    </source>
</evidence>
<dbReference type="Pfam" id="PF13424">
    <property type="entry name" value="TPR_12"/>
    <property type="match status" value="1"/>
</dbReference>
<dbReference type="SMART" id="SM00530">
    <property type="entry name" value="HTH_XRE"/>
    <property type="match status" value="1"/>
</dbReference>
<dbReference type="SUPFAM" id="SSF47413">
    <property type="entry name" value="lambda repressor-like DNA-binding domains"/>
    <property type="match status" value="1"/>
</dbReference>
<evidence type="ECO:0000256" key="5">
    <source>
        <dbReference type="ARBA" id="ARBA00038253"/>
    </source>
</evidence>
<feature type="repeat" description="TPR" evidence="6">
    <location>
        <begin position="197"/>
        <end position="230"/>
    </location>
</feature>
<dbReference type="InterPro" id="IPR010982">
    <property type="entry name" value="Lambda_DNA-bd_dom_sf"/>
</dbReference>
<dbReference type="PANTHER" id="PTHR46630:SF1">
    <property type="entry name" value="TETRATRICOPEPTIDE REPEAT PROTEIN 29"/>
    <property type="match status" value="1"/>
</dbReference>
<accession>A0A371ISJ1</accession>
<evidence type="ECO:0000256" key="4">
    <source>
        <dbReference type="ARBA" id="ARBA00022803"/>
    </source>
</evidence>
<proteinExistence type="inferred from homology"/>
<dbReference type="PROSITE" id="PS50943">
    <property type="entry name" value="HTH_CROC1"/>
    <property type="match status" value="1"/>
</dbReference>
<comment type="subcellular location">
    <subcellularLocation>
        <location evidence="1">Cytoplasm</location>
    </subcellularLocation>
</comment>
<evidence type="ECO:0000259" key="7">
    <source>
        <dbReference type="PROSITE" id="PS50943"/>
    </source>
</evidence>
<reference evidence="8 9" key="1">
    <citation type="journal article" date="2017" name="Genome Announc.">
        <title>Draft Genome Sequence of Romboutsia maritimum sp. nov. Strain CCRI-22766(T), Isolated from Coastal Estuarine Mud.</title>
        <authorList>
            <person name="Maheux A.F."/>
            <person name="Boudreau D.K."/>
            <person name="Berube E."/>
            <person name="Boissinot M."/>
            <person name="Raymond F."/>
            <person name="Brodeur S."/>
            <person name="Corbeil J."/>
            <person name="Brightwell G."/>
            <person name="Broda D."/>
            <person name="Omar R.F."/>
            <person name="Bergeron M.G."/>
        </authorList>
    </citation>
    <scope>NUCLEOTIDE SEQUENCE [LARGE SCALE GENOMIC DNA]</scope>
    <source>
        <strain evidence="8 9">CCRI-22766</strain>
    </source>
</reference>
<dbReference type="PANTHER" id="PTHR46630">
    <property type="entry name" value="TETRATRICOPEPTIDE REPEAT PROTEIN 29"/>
    <property type="match status" value="1"/>
</dbReference>
<dbReference type="Proteomes" id="UP000243494">
    <property type="component" value="Unassembled WGS sequence"/>
</dbReference>
<sequence length="430" mass="50481">MNILSLGEKIKKLRKEKNMTLKELAGDRITAAQISHIERDKSHTSYELLEYLSEKLDVNIEYLLETKEMQSKKITDNLILQSEIFIKCNELDKAKNQIMQVEKICKDYNLTENNGKCNYLVATINLKKENHSEAISNFEKALYFFIKNNDKKNIFRCYLNIGNIYQEEAFYKGAISHFNFAEEVLIDSGIENAEIYKELYSKMAKCYMKIDDPQNALEYIEKINTIDKQNDTKEEVELIILKANTLLSAGKYEESKDCFKRALETIEKEENKTDLANIYLTISDIYRDMGDTEKVLEYSHMVYDIKKSDEDECMMNGLFKIIEAYIDSEKYELARKYCKLALVSSIKYKNKFNEYRSLKLYSDMYKKQEEVTPAIEYLSKCIKIISELEDGKTLANLYIDLGQLYSGISKEKELEYYQKGVFMYRNLEII</sequence>
<evidence type="ECO:0000256" key="3">
    <source>
        <dbReference type="ARBA" id="ARBA00022737"/>
    </source>
</evidence>
<dbReference type="CDD" id="cd00093">
    <property type="entry name" value="HTH_XRE"/>
    <property type="match status" value="1"/>
</dbReference>
<dbReference type="Gene3D" id="1.25.40.10">
    <property type="entry name" value="Tetratricopeptide repeat domain"/>
    <property type="match status" value="3"/>
</dbReference>
<dbReference type="RefSeq" id="WP_095405508.1">
    <property type="nucleotide sequence ID" value="NZ_NOJZ02000012.1"/>
</dbReference>
<evidence type="ECO:0000256" key="6">
    <source>
        <dbReference type="PROSITE-ProRule" id="PRU00339"/>
    </source>
</evidence>
<dbReference type="OrthoDB" id="2986817at2"/>
<keyword evidence="2" id="KW-0963">Cytoplasm</keyword>
<dbReference type="Pfam" id="PF12844">
    <property type="entry name" value="HTH_19"/>
    <property type="match status" value="1"/>
</dbReference>
<dbReference type="InterPro" id="IPR011990">
    <property type="entry name" value="TPR-like_helical_dom_sf"/>
</dbReference>
<protein>
    <submittedName>
        <fullName evidence="8">Helix-turn-helix domain-containing protein</fullName>
    </submittedName>
</protein>
<gene>
    <name evidence="8" type="ORF">CHF27_008085</name>
</gene>
<dbReference type="SMART" id="SM00028">
    <property type="entry name" value="TPR"/>
    <property type="match status" value="7"/>
</dbReference>
<dbReference type="InterPro" id="IPR001387">
    <property type="entry name" value="Cro/C1-type_HTH"/>
</dbReference>
<evidence type="ECO:0000256" key="2">
    <source>
        <dbReference type="ARBA" id="ARBA00022490"/>
    </source>
</evidence>
<dbReference type="InterPro" id="IPR051476">
    <property type="entry name" value="Bac_ResReg_Asp_Phosphatase"/>
</dbReference>
<comment type="caution">
    <text evidence="8">The sequence shown here is derived from an EMBL/GenBank/DDBJ whole genome shotgun (WGS) entry which is preliminary data.</text>
</comment>
<dbReference type="AlphaFoldDB" id="A0A371ISJ1"/>
<keyword evidence="3" id="KW-0677">Repeat</keyword>
<feature type="domain" description="HTH cro/C1-type" evidence="7">
    <location>
        <begin position="10"/>
        <end position="63"/>
    </location>
</feature>
<comment type="similarity">
    <text evidence="5">Belongs to the Rap family.</text>
</comment>
<evidence type="ECO:0000256" key="1">
    <source>
        <dbReference type="ARBA" id="ARBA00004496"/>
    </source>
</evidence>
<keyword evidence="9" id="KW-1185">Reference proteome</keyword>
<dbReference type="PROSITE" id="PS50005">
    <property type="entry name" value="TPR"/>
    <property type="match status" value="1"/>
</dbReference>
<dbReference type="Pfam" id="PF13181">
    <property type="entry name" value="TPR_8"/>
    <property type="match status" value="1"/>
</dbReference>
<dbReference type="EMBL" id="NOJZ02000012">
    <property type="protein sequence ID" value="RDY23439.1"/>
    <property type="molecule type" value="Genomic_DNA"/>
</dbReference>
<dbReference type="GO" id="GO:0005737">
    <property type="term" value="C:cytoplasm"/>
    <property type="evidence" value="ECO:0007669"/>
    <property type="project" value="UniProtKB-SubCell"/>
</dbReference>
<dbReference type="GO" id="GO:0003677">
    <property type="term" value="F:DNA binding"/>
    <property type="evidence" value="ECO:0007669"/>
    <property type="project" value="InterPro"/>
</dbReference>
<dbReference type="SUPFAM" id="SSF48452">
    <property type="entry name" value="TPR-like"/>
    <property type="match status" value="3"/>
</dbReference>
<evidence type="ECO:0000313" key="9">
    <source>
        <dbReference type="Proteomes" id="UP000243494"/>
    </source>
</evidence>